<dbReference type="Gene3D" id="6.10.250.3150">
    <property type="match status" value="1"/>
</dbReference>
<evidence type="ECO:0000256" key="1">
    <source>
        <dbReference type="ARBA" id="ARBA00022729"/>
    </source>
</evidence>
<organism evidence="6 7">
    <name type="scientific">Latilactobacillus sakei</name>
    <name type="common">Lactobacillus sakei</name>
    <dbReference type="NCBI Taxonomy" id="1599"/>
    <lineage>
        <taxon>Bacteria</taxon>
        <taxon>Bacillati</taxon>
        <taxon>Bacillota</taxon>
        <taxon>Bacilli</taxon>
        <taxon>Lactobacillales</taxon>
        <taxon>Lactobacillaceae</taxon>
        <taxon>Latilactobacillus</taxon>
    </lineage>
</organism>
<gene>
    <name evidence="6" type="primary">yocH</name>
    <name evidence="6" type="ORF">LAS9267_00464</name>
</gene>
<keyword evidence="1" id="KW-0732">Signal</keyword>
<dbReference type="PANTHER" id="PTHR39160:SF4">
    <property type="entry name" value="RESUSCITATION-PROMOTING FACTOR RPFB"/>
    <property type="match status" value="1"/>
</dbReference>
<reference evidence="6 7" key="1">
    <citation type="submission" date="2018-02" db="EMBL/GenBank/DDBJ databases">
        <authorList>
            <person name="Rodrigo-Torres L."/>
            <person name="Arahal R. D."/>
            <person name="Lucena T."/>
        </authorList>
    </citation>
    <scope>NUCLEOTIDE SEQUENCE [LARGE SCALE GENOMIC DNA]</scope>
    <source>
        <strain evidence="6 7">CECT 9267</strain>
    </source>
</reference>
<dbReference type="InterPro" id="IPR051933">
    <property type="entry name" value="Resuscitation_pf_RpfB"/>
</dbReference>
<proteinExistence type="predicted"/>
<dbReference type="GO" id="GO:0004553">
    <property type="term" value="F:hydrolase activity, hydrolyzing O-glycosyl compounds"/>
    <property type="evidence" value="ECO:0007669"/>
    <property type="project" value="InterPro"/>
</dbReference>
<dbReference type="PANTHER" id="PTHR39160">
    <property type="entry name" value="CELL WALL-BINDING PROTEIN YOCH"/>
    <property type="match status" value="1"/>
</dbReference>
<sequence>MQFKKIGLMILTGLIIIVTTVGPVNAASLSELKQQEEQTQKSIDTINGKIQGTLTKVNTKYQEVDQLKKKITENEERINKTETILAAQKKELAERKDYAKAHLKALQKSEDDRDVLNTILSADSLSDLLSRVYTLTILQDADNQNMTDLATSYQKMVTIQKHLEESKAALDKQKKDLDQQTADLQKQVDQMKKDLSQSQKQLADISKKKIEEQKREAEEQAKAAAKAKDEAAAKAASQKLAAVNNQQQAALVAAAKGKPGQTVDVQATAYSTAEPGLSRYGATGIDLVKNPNCIAVDPKVIKLNSLVLVPGYGYAIAGDTGGAIKGHIIDVHFPSVAQCVSWGRRHITITIIK</sequence>
<protein>
    <submittedName>
        <fullName evidence="6">Cell wall-binding protein YocH</fullName>
    </submittedName>
</protein>
<dbReference type="InterPro" id="IPR010611">
    <property type="entry name" value="3D_dom"/>
</dbReference>
<dbReference type="Proteomes" id="UP000239650">
    <property type="component" value="Unassembled WGS sequence"/>
</dbReference>
<feature type="region of interest" description="Disordered" evidence="3">
    <location>
        <begin position="181"/>
        <end position="204"/>
    </location>
</feature>
<dbReference type="GO" id="GO:0019867">
    <property type="term" value="C:outer membrane"/>
    <property type="evidence" value="ECO:0007669"/>
    <property type="project" value="InterPro"/>
</dbReference>
<dbReference type="CDD" id="cd22786">
    <property type="entry name" value="DPBB_YuiC-like"/>
    <property type="match status" value="1"/>
</dbReference>
<dbReference type="Pfam" id="PF24568">
    <property type="entry name" value="CC_PcsB"/>
    <property type="match status" value="1"/>
</dbReference>
<evidence type="ECO:0000313" key="7">
    <source>
        <dbReference type="Proteomes" id="UP000239650"/>
    </source>
</evidence>
<dbReference type="RefSeq" id="WP_101377999.1">
    <property type="nucleotide sequence ID" value="NZ_CP017272.1"/>
</dbReference>
<comment type="caution">
    <text evidence="6">The sequence shown here is derived from an EMBL/GenBank/DDBJ whole genome shotgun (WGS) entry which is preliminary data.</text>
</comment>
<dbReference type="EMBL" id="OKRC01000002">
    <property type="protein sequence ID" value="SPE19500.1"/>
    <property type="molecule type" value="Genomic_DNA"/>
</dbReference>
<dbReference type="Pfam" id="PF06725">
    <property type="entry name" value="3D"/>
    <property type="match status" value="1"/>
</dbReference>
<feature type="domain" description="Peptidoglycan hydrolase PcsB coiled-coil" evidence="5">
    <location>
        <begin position="88"/>
        <end position="150"/>
    </location>
</feature>
<feature type="domain" description="3D" evidence="4">
    <location>
        <begin position="293"/>
        <end position="352"/>
    </location>
</feature>
<dbReference type="InterPro" id="IPR057309">
    <property type="entry name" value="PcsB_CC"/>
</dbReference>
<dbReference type="AlphaFoldDB" id="A0AAE8J3V3"/>
<feature type="coiled-coil region" evidence="2">
    <location>
        <begin position="29"/>
        <end position="91"/>
    </location>
</feature>
<evidence type="ECO:0000313" key="6">
    <source>
        <dbReference type="EMBL" id="SPE19500.1"/>
    </source>
</evidence>
<evidence type="ECO:0000256" key="2">
    <source>
        <dbReference type="SAM" id="Coils"/>
    </source>
</evidence>
<accession>A0AAE8J3V3</accession>
<keyword evidence="2" id="KW-0175">Coiled coil</keyword>
<name>A0AAE8J3V3_LATSK</name>
<evidence type="ECO:0000256" key="3">
    <source>
        <dbReference type="SAM" id="MobiDB-lite"/>
    </source>
</evidence>
<evidence type="ECO:0000259" key="5">
    <source>
        <dbReference type="Pfam" id="PF24568"/>
    </source>
</evidence>
<evidence type="ECO:0000259" key="4">
    <source>
        <dbReference type="Pfam" id="PF06725"/>
    </source>
</evidence>
<dbReference type="GO" id="GO:0009254">
    <property type="term" value="P:peptidoglycan turnover"/>
    <property type="evidence" value="ECO:0007669"/>
    <property type="project" value="InterPro"/>
</dbReference>